<proteinExistence type="predicted"/>
<dbReference type="AlphaFoldDB" id="A0A409WSF6"/>
<dbReference type="EMBL" id="NHYD01003255">
    <property type="protein sequence ID" value="PPQ81427.1"/>
    <property type="molecule type" value="Genomic_DNA"/>
</dbReference>
<comment type="caution">
    <text evidence="1">The sequence shown here is derived from an EMBL/GenBank/DDBJ whole genome shotgun (WGS) entry which is preliminary data.</text>
</comment>
<dbReference type="Proteomes" id="UP000283269">
    <property type="component" value="Unassembled WGS sequence"/>
</dbReference>
<accession>A0A409WSF6</accession>
<keyword evidence="2" id="KW-1185">Reference proteome</keyword>
<gene>
    <name evidence="1" type="ORF">CVT25_015932</name>
</gene>
<organism evidence="1 2">
    <name type="scientific">Psilocybe cyanescens</name>
    <dbReference type="NCBI Taxonomy" id="93625"/>
    <lineage>
        <taxon>Eukaryota</taxon>
        <taxon>Fungi</taxon>
        <taxon>Dikarya</taxon>
        <taxon>Basidiomycota</taxon>
        <taxon>Agaricomycotina</taxon>
        <taxon>Agaricomycetes</taxon>
        <taxon>Agaricomycetidae</taxon>
        <taxon>Agaricales</taxon>
        <taxon>Agaricineae</taxon>
        <taxon>Strophariaceae</taxon>
        <taxon>Psilocybe</taxon>
    </lineage>
</organism>
<dbReference type="InParanoid" id="A0A409WSF6"/>
<sequence length="71" mass="8199">MPRSPLRISPCAISWSHIHTRRPLPGELERRAHVYPDELTALLAEYHAVYLAARKTLLVPRVMEEIRRLGS</sequence>
<reference evidence="1 2" key="1">
    <citation type="journal article" date="2018" name="Evol. Lett.">
        <title>Horizontal gene cluster transfer increased hallucinogenic mushroom diversity.</title>
        <authorList>
            <person name="Reynolds H.T."/>
            <person name="Vijayakumar V."/>
            <person name="Gluck-Thaler E."/>
            <person name="Korotkin H.B."/>
            <person name="Matheny P.B."/>
            <person name="Slot J.C."/>
        </authorList>
    </citation>
    <scope>NUCLEOTIDE SEQUENCE [LARGE SCALE GENOMIC DNA]</scope>
    <source>
        <strain evidence="1 2">2631</strain>
    </source>
</reference>
<evidence type="ECO:0000313" key="2">
    <source>
        <dbReference type="Proteomes" id="UP000283269"/>
    </source>
</evidence>
<evidence type="ECO:0000313" key="1">
    <source>
        <dbReference type="EMBL" id="PPQ81427.1"/>
    </source>
</evidence>
<protein>
    <submittedName>
        <fullName evidence="1">Uncharacterized protein</fullName>
    </submittedName>
</protein>
<dbReference type="STRING" id="93625.A0A409WSF6"/>
<name>A0A409WSF6_PSICY</name>